<dbReference type="Proteomes" id="UP001499851">
    <property type="component" value="Unassembled WGS sequence"/>
</dbReference>
<feature type="transmembrane region" description="Helical" evidence="7">
    <location>
        <begin position="511"/>
        <end position="534"/>
    </location>
</feature>
<evidence type="ECO:0000256" key="4">
    <source>
        <dbReference type="ARBA" id="ARBA00022692"/>
    </source>
</evidence>
<keyword evidence="4 7" id="KW-0812">Transmembrane</keyword>
<comment type="subcellular location">
    <subcellularLocation>
        <location evidence="1">Cell membrane</location>
        <topology evidence="1">Multi-pass membrane protein</topology>
    </subcellularLocation>
</comment>
<feature type="transmembrane region" description="Helical" evidence="7">
    <location>
        <begin position="250"/>
        <end position="277"/>
    </location>
</feature>
<evidence type="ECO:0000256" key="2">
    <source>
        <dbReference type="ARBA" id="ARBA00005236"/>
    </source>
</evidence>
<reference evidence="10" key="1">
    <citation type="journal article" date="2019" name="Int. J. Syst. Evol. Microbiol.">
        <title>The Global Catalogue of Microorganisms (GCM) 10K type strain sequencing project: providing services to taxonomists for standard genome sequencing and annotation.</title>
        <authorList>
            <consortium name="The Broad Institute Genomics Platform"/>
            <consortium name="The Broad Institute Genome Sequencing Center for Infectious Disease"/>
            <person name="Wu L."/>
            <person name="Ma J."/>
        </authorList>
    </citation>
    <scope>NUCLEOTIDE SEQUENCE [LARGE SCALE GENOMIC DNA]</scope>
    <source>
        <strain evidence="10">JCM 16001</strain>
    </source>
</reference>
<comment type="caution">
    <text evidence="9">The sequence shown here is derived from an EMBL/GenBank/DDBJ whole genome shotgun (WGS) entry which is preliminary data.</text>
</comment>
<feature type="transmembrane region" description="Helical" evidence="7">
    <location>
        <begin position="602"/>
        <end position="625"/>
    </location>
</feature>
<evidence type="ECO:0000259" key="8">
    <source>
        <dbReference type="Pfam" id="PF02687"/>
    </source>
</evidence>
<evidence type="ECO:0000256" key="5">
    <source>
        <dbReference type="ARBA" id="ARBA00022989"/>
    </source>
</evidence>
<keyword evidence="6 7" id="KW-0472">Membrane</keyword>
<keyword evidence="10" id="KW-1185">Reference proteome</keyword>
<evidence type="ECO:0000313" key="10">
    <source>
        <dbReference type="Proteomes" id="UP001499851"/>
    </source>
</evidence>
<feature type="transmembrane region" description="Helical" evidence="7">
    <location>
        <begin position="210"/>
        <end position="230"/>
    </location>
</feature>
<gene>
    <name evidence="9" type="ORF">GCM10009830_01730</name>
</gene>
<feature type="domain" description="ABC3 transporter permease C-terminal" evidence="8">
    <location>
        <begin position="70"/>
        <end position="188"/>
    </location>
</feature>
<feature type="domain" description="ABC3 transporter permease C-terminal" evidence="8">
    <location>
        <begin position="514"/>
        <end position="632"/>
    </location>
</feature>
<dbReference type="PANTHER" id="PTHR30489:SF0">
    <property type="entry name" value="LIPOPROTEIN-RELEASING SYSTEM TRANSMEMBRANE PROTEIN LOLE"/>
    <property type="match status" value="1"/>
</dbReference>
<evidence type="ECO:0000256" key="1">
    <source>
        <dbReference type="ARBA" id="ARBA00004651"/>
    </source>
</evidence>
<accession>A0ABP4RTK2</accession>
<dbReference type="RefSeq" id="WP_344480584.1">
    <property type="nucleotide sequence ID" value="NZ_BAAAQF010000002.1"/>
</dbReference>
<organism evidence="9 10">
    <name type="scientific">Glycomyces endophyticus</name>
    <dbReference type="NCBI Taxonomy" id="480996"/>
    <lineage>
        <taxon>Bacteria</taxon>
        <taxon>Bacillati</taxon>
        <taxon>Actinomycetota</taxon>
        <taxon>Actinomycetes</taxon>
        <taxon>Glycomycetales</taxon>
        <taxon>Glycomycetaceae</taxon>
        <taxon>Glycomyces</taxon>
    </lineage>
</organism>
<feature type="transmembrane region" description="Helical" evidence="7">
    <location>
        <begin position="555"/>
        <end position="582"/>
    </location>
</feature>
<keyword evidence="3" id="KW-1003">Cell membrane</keyword>
<dbReference type="EMBL" id="BAAAQF010000002">
    <property type="protein sequence ID" value="GAA1660322.1"/>
    <property type="molecule type" value="Genomic_DNA"/>
</dbReference>
<proteinExistence type="inferred from homology"/>
<feature type="transmembrane region" description="Helical" evidence="7">
    <location>
        <begin position="159"/>
        <end position="181"/>
    </location>
</feature>
<evidence type="ECO:0000256" key="6">
    <source>
        <dbReference type="ARBA" id="ARBA00023136"/>
    </source>
</evidence>
<dbReference type="PANTHER" id="PTHR30489">
    <property type="entry name" value="LIPOPROTEIN-RELEASING SYSTEM TRANSMEMBRANE PROTEIN LOLE"/>
    <property type="match status" value="1"/>
</dbReference>
<dbReference type="Pfam" id="PF02687">
    <property type="entry name" value="FtsX"/>
    <property type="match status" value="2"/>
</dbReference>
<evidence type="ECO:0000256" key="7">
    <source>
        <dbReference type="SAM" id="Phobius"/>
    </source>
</evidence>
<dbReference type="InterPro" id="IPR051447">
    <property type="entry name" value="Lipoprotein-release_system"/>
</dbReference>
<protein>
    <recommendedName>
        <fullName evidence="8">ABC3 transporter permease C-terminal domain-containing protein</fullName>
    </recommendedName>
</protein>
<feature type="transmembrane region" description="Helical" evidence="7">
    <location>
        <begin position="113"/>
        <end position="139"/>
    </location>
</feature>
<sequence length="640" mass="65451">MLLLAWHTFRDRWQVFAGAILTVCIGTALVQSSLLALVAAAGAAVPSGLDPEAALALQGAYDGAATLLSMVLALSAFVAVFIVASTFGFTVAQRRRELALLRLTGASRGQIRALLTGEAVLLGLVGSALGVVAGLPVARVQTRLLERLDFAPPGFEVPWRPWVVAVSLGTGVLIAVLGVLASSRRAAGVRPQEALREGAAAAQVMTVSRWIVGVLFIAGAAVLFALFPGGDAAMPVWFVQLTPFLVTVPLVIGLSALAPLVVPLAAALLGTVCRGVLGELALSNLRSDARRSASTAAPVMVLFALTAGIGGTLATVGEAGRQEVLSTVDGDLLVAADRDASAELAGMDGVAAVSAEAEVMFELAFAEAGTSWYVPGLGTAVDPAAYTATHDVAPVAGDLADLTGAAIAVSPSEGYERDWRVGDVLPMRLGGEDVEVRIAALLPPTVAGPHYLLSPDLLPADAGEWRHVVRLDDGADRDDAAARLAAFGEVTTVGAWVDAAAAEDERLTRNIMIVLLGMTMLYTAIAIVNAVVIAASNRRREFAAARVTGLGRAQVVALALLESQAVAAIGLLLGALAAAGSVLGTAVAVRRLIGITVVDVQWPLLAGLALGAAAVVGVTSLVTALSATRTPPIRLVASRE</sequence>
<dbReference type="InterPro" id="IPR003838">
    <property type="entry name" value="ABC3_permease_C"/>
</dbReference>
<comment type="similarity">
    <text evidence="2">Belongs to the ABC-4 integral membrane protein family. LolC/E subfamily.</text>
</comment>
<feature type="transmembrane region" description="Helical" evidence="7">
    <location>
        <begin position="297"/>
        <end position="317"/>
    </location>
</feature>
<feature type="transmembrane region" description="Helical" evidence="7">
    <location>
        <begin position="67"/>
        <end position="92"/>
    </location>
</feature>
<name>A0ABP4RTK2_9ACTN</name>
<evidence type="ECO:0000256" key="3">
    <source>
        <dbReference type="ARBA" id="ARBA00022475"/>
    </source>
</evidence>
<evidence type="ECO:0000313" key="9">
    <source>
        <dbReference type="EMBL" id="GAA1660322.1"/>
    </source>
</evidence>
<keyword evidence="5 7" id="KW-1133">Transmembrane helix</keyword>